<dbReference type="FunFam" id="3.10.20.810:FF:000001">
    <property type="entry name" value="Histidine biosynthesis bifunctional protein HisIE"/>
    <property type="match status" value="1"/>
</dbReference>
<comment type="cofactor">
    <cofactor evidence="14">
        <name>Mg(2+)</name>
        <dbReference type="ChEBI" id="CHEBI:18420"/>
    </cofactor>
    <text evidence="14">Binds 1 Mg(2+) ion per subunit.</text>
</comment>
<evidence type="ECO:0000256" key="4">
    <source>
        <dbReference type="ARBA" id="ARBA00005204"/>
    </source>
</evidence>
<feature type="binding site" evidence="14">
    <location>
        <position position="101"/>
    </location>
    <ligand>
        <name>Zn(2+)</name>
        <dbReference type="ChEBI" id="CHEBI:29105"/>
        <note>ligand shared between dimeric partners</note>
    </ligand>
</feature>
<dbReference type="HAMAP" id="MF_01021">
    <property type="entry name" value="HisI"/>
    <property type="match status" value="1"/>
</dbReference>
<dbReference type="GO" id="GO:0005737">
    <property type="term" value="C:cytoplasm"/>
    <property type="evidence" value="ECO:0007669"/>
    <property type="project" value="UniProtKB-SubCell"/>
</dbReference>
<comment type="caution">
    <text evidence="16">The sequence shown here is derived from an EMBL/GenBank/DDBJ whole genome shotgun (WGS) entry which is preliminary data.</text>
</comment>
<evidence type="ECO:0000313" key="17">
    <source>
        <dbReference type="Proteomes" id="UP000663791"/>
    </source>
</evidence>
<organism evidence="16 17">
    <name type="scientific">Nocardioides faecalis</name>
    <dbReference type="NCBI Taxonomy" id="2803858"/>
    <lineage>
        <taxon>Bacteria</taxon>
        <taxon>Bacillati</taxon>
        <taxon>Actinomycetota</taxon>
        <taxon>Actinomycetes</taxon>
        <taxon>Propionibacteriales</taxon>
        <taxon>Nocardioidaceae</taxon>
        <taxon>Nocardioides</taxon>
    </lineage>
</organism>
<dbReference type="GO" id="GO:0008270">
    <property type="term" value="F:zinc ion binding"/>
    <property type="evidence" value="ECO:0007669"/>
    <property type="project" value="UniProtKB-UniRule"/>
</dbReference>
<feature type="binding site" evidence="14">
    <location>
        <position position="84"/>
    </location>
    <ligand>
        <name>Mg(2+)</name>
        <dbReference type="ChEBI" id="CHEBI:18420"/>
    </ligand>
</feature>
<dbReference type="NCBIfam" id="NF000768">
    <property type="entry name" value="PRK00051.1"/>
    <property type="match status" value="1"/>
</dbReference>
<comment type="function">
    <text evidence="14">Catalyzes the hydrolysis of the adenine ring of phosphoribosyl-AMP.</text>
</comment>
<evidence type="ECO:0000256" key="3">
    <source>
        <dbReference type="ARBA" id="ARBA00005169"/>
    </source>
</evidence>
<evidence type="ECO:0000313" key="16">
    <source>
        <dbReference type="EMBL" id="MBM9460513.1"/>
    </source>
</evidence>
<dbReference type="EC" id="3.5.4.19" evidence="14"/>
<dbReference type="GO" id="GO:0004636">
    <property type="term" value="F:phosphoribosyl-ATP diphosphatase activity"/>
    <property type="evidence" value="ECO:0007669"/>
    <property type="project" value="UniProtKB-EC"/>
</dbReference>
<keyword evidence="8 14" id="KW-0028">Amino-acid biosynthesis</keyword>
<comment type="similarity">
    <text evidence="5">In the C-terminal section; belongs to the PRA-PH family.</text>
</comment>
<feature type="binding site" evidence="14">
    <location>
        <position position="86"/>
    </location>
    <ligand>
        <name>Mg(2+)</name>
        <dbReference type="ChEBI" id="CHEBI:18420"/>
    </ligand>
</feature>
<keyword evidence="11 14" id="KW-0862">Zinc</keyword>
<dbReference type="GO" id="GO:0000105">
    <property type="term" value="P:L-histidine biosynthetic process"/>
    <property type="evidence" value="ECO:0007669"/>
    <property type="project" value="UniProtKB-UniRule"/>
</dbReference>
<dbReference type="PANTHER" id="PTHR42945:SF11">
    <property type="entry name" value="PHOSPHORIBOSYL-AMP CYCLOHYDROLASE"/>
    <property type="match status" value="1"/>
</dbReference>
<name>A0A939BYN2_9ACTN</name>
<evidence type="ECO:0000259" key="15">
    <source>
        <dbReference type="Pfam" id="PF01502"/>
    </source>
</evidence>
<comment type="pathway">
    <text evidence="3 14">Amino-acid biosynthesis; L-histidine biosynthesis; L-histidine from 5-phospho-alpha-D-ribose 1-diphosphate: step 3/9.</text>
</comment>
<comment type="catalytic activity">
    <reaction evidence="2">
        <text>1-(5-phospho-beta-D-ribosyl)-ATP + H2O = 1-(5-phospho-beta-D-ribosyl)-5'-AMP + diphosphate + H(+)</text>
        <dbReference type="Rhea" id="RHEA:22828"/>
        <dbReference type="ChEBI" id="CHEBI:15377"/>
        <dbReference type="ChEBI" id="CHEBI:15378"/>
        <dbReference type="ChEBI" id="CHEBI:33019"/>
        <dbReference type="ChEBI" id="CHEBI:59457"/>
        <dbReference type="ChEBI" id="CHEBI:73183"/>
        <dbReference type="EC" id="3.6.1.31"/>
    </reaction>
</comment>
<comment type="similarity">
    <text evidence="6">In the N-terminal section; belongs to the PRA-CH family.</text>
</comment>
<dbReference type="GO" id="GO:0000287">
    <property type="term" value="F:magnesium ion binding"/>
    <property type="evidence" value="ECO:0007669"/>
    <property type="project" value="UniProtKB-UniRule"/>
</dbReference>
<evidence type="ECO:0000256" key="1">
    <source>
        <dbReference type="ARBA" id="ARBA00000024"/>
    </source>
</evidence>
<reference evidence="16" key="1">
    <citation type="submission" date="2021-01" db="EMBL/GenBank/DDBJ databases">
        <title>Novel species in genus Nocardioides.</title>
        <authorList>
            <person name="Zhang G."/>
        </authorList>
    </citation>
    <scope>NUCLEOTIDE SEQUENCE</scope>
    <source>
        <strain evidence="16">Zg-536</strain>
    </source>
</reference>
<dbReference type="AlphaFoldDB" id="A0A939BYN2"/>
<protein>
    <recommendedName>
        <fullName evidence="14">Phosphoribosyl-AMP cyclohydrolase</fullName>
        <shortName evidence="14">PRA-CH</shortName>
        <ecNumber evidence="14">3.5.4.19</ecNumber>
    </recommendedName>
</protein>
<evidence type="ECO:0000256" key="7">
    <source>
        <dbReference type="ARBA" id="ARBA00022490"/>
    </source>
</evidence>
<comment type="subunit">
    <text evidence="14">Homodimer.</text>
</comment>
<evidence type="ECO:0000256" key="2">
    <source>
        <dbReference type="ARBA" id="ARBA00001460"/>
    </source>
</evidence>
<dbReference type="InterPro" id="IPR002496">
    <property type="entry name" value="PRib_AMP_CycHydrolase_dom"/>
</dbReference>
<evidence type="ECO:0000256" key="13">
    <source>
        <dbReference type="ARBA" id="ARBA00023102"/>
    </source>
</evidence>
<evidence type="ECO:0000256" key="14">
    <source>
        <dbReference type="HAMAP-Rule" id="MF_01021"/>
    </source>
</evidence>
<feature type="domain" description="Phosphoribosyl-AMP cyclohydrolase" evidence="15">
    <location>
        <begin position="37"/>
        <end position="109"/>
    </location>
</feature>
<evidence type="ECO:0000256" key="10">
    <source>
        <dbReference type="ARBA" id="ARBA00022801"/>
    </source>
</evidence>
<comment type="subcellular location">
    <subcellularLocation>
        <location evidence="14">Cytoplasm</location>
    </subcellularLocation>
</comment>
<dbReference type="Proteomes" id="UP000663791">
    <property type="component" value="Unassembled WGS sequence"/>
</dbReference>
<comment type="catalytic activity">
    <reaction evidence="1 14">
        <text>1-(5-phospho-beta-D-ribosyl)-5'-AMP + H2O = 1-(5-phospho-beta-D-ribosyl)-5-[(5-phospho-beta-D-ribosylamino)methylideneamino]imidazole-4-carboxamide</text>
        <dbReference type="Rhea" id="RHEA:20049"/>
        <dbReference type="ChEBI" id="CHEBI:15377"/>
        <dbReference type="ChEBI" id="CHEBI:58435"/>
        <dbReference type="ChEBI" id="CHEBI:59457"/>
        <dbReference type="EC" id="3.5.4.19"/>
    </reaction>
</comment>
<keyword evidence="9 14" id="KW-0479">Metal-binding</keyword>
<dbReference type="EMBL" id="JAERTX010000009">
    <property type="protein sequence ID" value="MBM9460513.1"/>
    <property type="molecule type" value="Genomic_DNA"/>
</dbReference>
<feature type="binding site" evidence="14">
    <location>
        <position position="85"/>
    </location>
    <ligand>
        <name>Zn(2+)</name>
        <dbReference type="ChEBI" id="CHEBI:29105"/>
        <note>ligand shared between dimeric partners</note>
    </ligand>
</feature>
<dbReference type="InterPro" id="IPR026660">
    <property type="entry name" value="PRA-CH"/>
</dbReference>
<evidence type="ECO:0000256" key="11">
    <source>
        <dbReference type="ARBA" id="ARBA00022833"/>
    </source>
</evidence>
<comment type="cofactor">
    <cofactor evidence="14">
        <name>Zn(2+)</name>
        <dbReference type="ChEBI" id="CHEBI:29105"/>
    </cofactor>
    <text evidence="14">Binds 1 zinc ion per subunit.</text>
</comment>
<evidence type="ECO:0000256" key="9">
    <source>
        <dbReference type="ARBA" id="ARBA00022723"/>
    </source>
</evidence>
<keyword evidence="13 14" id="KW-0368">Histidine biosynthesis</keyword>
<evidence type="ECO:0000256" key="8">
    <source>
        <dbReference type="ARBA" id="ARBA00022605"/>
    </source>
</evidence>
<dbReference type="GO" id="GO:0004635">
    <property type="term" value="F:phosphoribosyl-AMP cyclohydrolase activity"/>
    <property type="evidence" value="ECO:0007669"/>
    <property type="project" value="UniProtKB-UniRule"/>
</dbReference>
<evidence type="ECO:0000256" key="6">
    <source>
        <dbReference type="ARBA" id="ARBA00008299"/>
    </source>
</evidence>
<gene>
    <name evidence="14 16" type="primary">hisI</name>
    <name evidence="16" type="ORF">JK386_11415</name>
</gene>
<sequence length="116" mass="12726">MGDVSALDPAITARLKRTADGLVPAIVQQHDTGEVLMLAWLDDEALHRTLTTGRATYYSRSRQEYWVKGETSGNPQHVKEVRLDCDGDTLLLKVDQVGVACHTGARTCFDEDLLGA</sequence>
<dbReference type="InterPro" id="IPR038019">
    <property type="entry name" value="PRib_AMP_CycHydrolase_sf"/>
</dbReference>
<keyword evidence="12 14" id="KW-0460">Magnesium</keyword>
<evidence type="ECO:0000256" key="5">
    <source>
        <dbReference type="ARBA" id="ARBA00007731"/>
    </source>
</evidence>
<keyword evidence="7 14" id="KW-0963">Cytoplasm</keyword>
<keyword evidence="17" id="KW-1185">Reference proteome</keyword>
<feature type="binding site" evidence="14">
    <location>
        <position position="88"/>
    </location>
    <ligand>
        <name>Mg(2+)</name>
        <dbReference type="ChEBI" id="CHEBI:18420"/>
    </ligand>
</feature>
<dbReference type="SUPFAM" id="SSF141734">
    <property type="entry name" value="HisI-like"/>
    <property type="match status" value="1"/>
</dbReference>
<comment type="similarity">
    <text evidence="14">Belongs to the PRA-CH family.</text>
</comment>
<dbReference type="Pfam" id="PF01502">
    <property type="entry name" value="PRA-CH"/>
    <property type="match status" value="1"/>
</dbReference>
<feature type="binding site" evidence="14">
    <location>
        <position position="108"/>
    </location>
    <ligand>
        <name>Zn(2+)</name>
        <dbReference type="ChEBI" id="CHEBI:29105"/>
        <note>ligand shared between dimeric partners</note>
    </ligand>
</feature>
<dbReference type="RefSeq" id="WP_205291957.1">
    <property type="nucleotide sequence ID" value="NZ_CP074406.1"/>
</dbReference>
<dbReference type="PANTHER" id="PTHR42945">
    <property type="entry name" value="HISTIDINE BIOSYNTHESIS BIFUNCTIONAL PROTEIN"/>
    <property type="match status" value="1"/>
</dbReference>
<accession>A0A939BYN2</accession>
<evidence type="ECO:0000256" key="12">
    <source>
        <dbReference type="ARBA" id="ARBA00022842"/>
    </source>
</evidence>
<keyword evidence="10 14" id="KW-0378">Hydrolase</keyword>
<comment type="pathway">
    <text evidence="4">Amino-acid biosynthesis; L-histidine biosynthesis; L-histidine from 5-phospho-alpha-D-ribose 1-diphosphate: step 2/9.</text>
</comment>
<dbReference type="Gene3D" id="3.10.20.810">
    <property type="entry name" value="Phosphoribosyl-AMP cyclohydrolase"/>
    <property type="match status" value="1"/>
</dbReference>
<proteinExistence type="inferred from homology"/>